<evidence type="ECO:0000313" key="1">
    <source>
        <dbReference type="EMBL" id="CUO98765.1"/>
    </source>
</evidence>
<sequence>MYHPLAQWKDKCVFCWFRVREIRVRDVMQIGMNAEDVVESELTFKGIKKSLTALPDVFADLCTGLELNPGVRNYNLTRVTDGFAFPVIRCYYNSF</sequence>
<gene>
    <name evidence="1" type="ORF">ERS852491_03931</name>
</gene>
<accession>A0A174JNM1</accession>
<dbReference type="EMBL" id="CYZU01000048">
    <property type="protein sequence ID" value="CUO98765.1"/>
    <property type="molecule type" value="Genomic_DNA"/>
</dbReference>
<evidence type="ECO:0000313" key="2">
    <source>
        <dbReference type="Proteomes" id="UP000095544"/>
    </source>
</evidence>
<reference evidence="1 2" key="1">
    <citation type="submission" date="2015-09" db="EMBL/GenBank/DDBJ databases">
        <authorList>
            <consortium name="Pathogen Informatics"/>
        </authorList>
    </citation>
    <scope>NUCLEOTIDE SEQUENCE [LARGE SCALE GENOMIC DNA]</scope>
    <source>
        <strain evidence="1 2">2789STDY5834876</strain>
    </source>
</reference>
<dbReference type="Proteomes" id="UP000095544">
    <property type="component" value="Unassembled WGS sequence"/>
</dbReference>
<organism evidence="1 2">
    <name type="scientific">Faecalicatena contorta</name>
    <dbReference type="NCBI Taxonomy" id="39482"/>
    <lineage>
        <taxon>Bacteria</taxon>
        <taxon>Bacillati</taxon>
        <taxon>Bacillota</taxon>
        <taxon>Clostridia</taxon>
        <taxon>Lachnospirales</taxon>
        <taxon>Lachnospiraceae</taxon>
        <taxon>Faecalicatena</taxon>
    </lineage>
</organism>
<dbReference type="STRING" id="39482.ERS852491_03931"/>
<dbReference type="AlphaFoldDB" id="A0A174JNM1"/>
<proteinExistence type="predicted"/>
<protein>
    <submittedName>
        <fullName evidence="1">Uncharacterized protein</fullName>
    </submittedName>
</protein>
<name>A0A174JNM1_9FIRM</name>